<feature type="region of interest" description="Disordered" evidence="1">
    <location>
        <begin position="1"/>
        <end position="155"/>
    </location>
</feature>
<dbReference type="Proteomes" id="UP000218334">
    <property type="component" value="Unassembled WGS sequence"/>
</dbReference>
<reference evidence="3" key="1">
    <citation type="journal article" date="2017" name="Nat. Ecol. Evol.">
        <title>Genome expansion and lineage-specific genetic innovations in the forest pathogenic fungi Armillaria.</title>
        <authorList>
            <person name="Sipos G."/>
            <person name="Prasanna A.N."/>
            <person name="Walter M.C."/>
            <person name="O'Connor E."/>
            <person name="Balint B."/>
            <person name="Krizsan K."/>
            <person name="Kiss B."/>
            <person name="Hess J."/>
            <person name="Varga T."/>
            <person name="Slot J."/>
            <person name="Riley R."/>
            <person name="Boka B."/>
            <person name="Rigling D."/>
            <person name="Barry K."/>
            <person name="Lee J."/>
            <person name="Mihaltcheva S."/>
            <person name="LaButti K."/>
            <person name="Lipzen A."/>
            <person name="Waldron R."/>
            <person name="Moloney N.M."/>
            <person name="Sperisen C."/>
            <person name="Kredics L."/>
            <person name="Vagvoelgyi C."/>
            <person name="Patrignani A."/>
            <person name="Fitzpatrick D."/>
            <person name="Nagy I."/>
            <person name="Doyle S."/>
            <person name="Anderson J.B."/>
            <person name="Grigoriev I.V."/>
            <person name="Gueldener U."/>
            <person name="Muensterkoetter M."/>
            <person name="Nagy L.G."/>
        </authorList>
    </citation>
    <scope>NUCLEOTIDE SEQUENCE [LARGE SCALE GENOMIC DNA]</scope>
    <source>
        <strain evidence="3">28-4</strain>
    </source>
</reference>
<gene>
    <name evidence="2" type="ORF">ARMSODRAFT_1021268</name>
</gene>
<sequence length="155" mass="16617">MAPTGRRIGRTRAQRRGGQTELTAVTESEAPGPTETLAGLETNVPSQPNYSPQHGQQPPLPSPHVQTTPPSIHSCRHQDDPADLNDENPFASTPERNTSHSQPQPILGGSLASADDVEIFNFDTLSDSSGPTTPTPILRPSAPTPKSNCQRRRAK</sequence>
<feature type="compositionally biased region" description="Polar residues" evidence="1">
    <location>
        <begin position="90"/>
        <end position="104"/>
    </location>
</feature>
<dbReference type="EMBL" id="KZ293440">
    <property type="protein sequence ID" value="PBK66461.1"/>
    <property type="molecule type" value="Genomic_DNA"/>
</dbReference>
<evidence type="ECO:0000313" key="3">
    <source>
        <dbReference type="Proteomes" id="UP000218334"/>
    </source>
</evidence>
<evidence type="ECO:0000313" key="2">
    <source>
        <dbReference type="EMBL" id="PBK66461.1"/>
    </source>
</evidence>
<organism evidence="2 3">
    <name type="scientific">Armillaria solidipes</name>
    <dbReference type="NCBI Taxonomy" id="1076256"/>
    <lineage>
        <taxon>Eukaryota</taxon>
        <taxon>Fungi</taxon>
        <taxon>Dikarya</taxon>
        <taxon>Basidiomycota</taxon>
        <taxon>Agaricomycotina</taxon>
        <taxon>Agaricomycetes</taxon>
        <taxon>Agaricomycetidae</taxon>
        <taxon>Agaricales</taxon>
        <taxon>Marasmiineae</taxon>
        <taxon>Physalacriaceae</taxon>
        <taxon>Armillaria</taxon>
    </lineage>
</organism>
<keyword evidence="3" id="KW-1185">Reference proteome</keyword>
<accession>A0A2H3B6G0</accession>
<name>A0A2H3B6G0_9AGAR</name>
<proteinExistence type="predicted"/>
<feature type="compositionally biased region" description="Polar residues" evidence="1">
    <location>
        <begin position="43"/>
        <end position="56"/>
    </location>
</feature>
<evidence type="ECO:0000256" key="1">
    <source>
        <dbReference type="SAM" id="MobiDB-lite"/>
    </source>
</evidence>
<dbReference type="AlphaFoldDB" id="A0A2H3B6G0"/>
<protein>
    <submittedName>
        <fullName evidence="2">Uncharacterized protein</fullName>
    </submittedName>
</protein>
<feature type="compositionally biased region" description="Polar residues" evidence="1">
    <location>
        <begin position="123"/>
        <end position="132"/>
    </location>
</feature>